<dbReference type="PANTHER" id="PTHR38787">
    <property type="entry name" value="REGULATORY P DOMAIN-CONTAINING PROTEIN"/>
    <property type="match status" value="1"/>
</dbReference>
<evidence type="ECO:0008006" key="3">
    <source>
        <dbReference type="Google" id="ProtNLM"/>
    </source>
</evidence>
<reference evidence="1 2" key="1">
    <citation type="submission" date="2018-04" db="EMBL/GenBank/DDBJ databases">
        <title>Complete genome uncultured novel isolate.</title>
        <authorList>
            <person name="Merlino G."/>
        </authorList>
    </citation>
    <scope>NUCLEOTIDE SEQUENCE [LARGE SCALE GENOMIC DNA]</scope>
    <source>
        <strain evidence="2">R1DC9</strain>
    </source>
</reference>
<dbReference type="GO" id="GO:0005576">
    <property type="term" value="C:extracellular region"/>
    <property type="evidence" value="ECO:0007669"/>
    <property type="project" value="TreeGrafter"/>
</dbReference>
<accession>A0A4D7K0Z9</accession>
<dbReference type="KEGG" id="fpf:DCC35_18605"/>
<sequence length="354" mass="39222">MSKNLLLLIIPILVFISCSEDEEEVKPIYDHQPNELAGRLEFSNSLKDIWAFDSPSRNREYILVGYYGEQNSDGIHIVDPFDIENPKLIGSVPGVGGFDIKTYGNYAYSVFGSNSYPGFVIDLTDPASPRVVNEFTGAHNIYTTESGLLITNAPGLKIYDIASDPTNPSLLWSDNKEGGHETHVRDNILYDFHGTLGTIIYDITDPANPDSLSTITNSDVVYHHSGWTNADQTVLILCDELSFRSDPSGADFYVYDISDKTNPVFLTSVSNESSILHNVHIVGDYAYFAHYTAGYKVYDISNPENPAIEFEYDTAPNQTGENFNGAWGVYGISESGYKYISDISNGLFIFKGAE</sequence>
<evidence type="ECO:0000313" key="2">
    <source>
        <dbReference type="Proteomes" id="UP000298616"/>
    </source>
</evidence>
<name>A0A4D7K0Z9_9BACT</name>
<dbReference type="OrthoDB" id="853480at2"/>
<dbReference type="NCBIfam" id="TIGR04312">
    <property type="entry name" value="choice_anch_B"/>
    <property type="match status" value="1"/>
</dbReference>
<dbReference type="AlphaFoldDB" id="A0A4D7K0Z9"/>
<proteinExistence type="predicted"/>
<dbReference type="Proteomes" id="UP000298616">
    <property type="component" value="Chromosome"/>
</dbReference>
<dbReference type="SUPFAM" id="SSF75011">
    <property type="entry name" value="3-carboxy-cis,cis-mucoante lactonizing enzyme"/>
    <property type="match status" value="1"/>
</dbReference>
<keyword evidence="2" id="KW-1185">Reference proteome</keyword>
<dbReference type="EMBL" id="CP028923">
    <property type="protein sequence ID" value="QCK16595.1"/>
    <property type="molecule type" value="Genomic_DNA"/>
</dbReference>
<protein>
    <recommendedName>
        <fullName evidence="3">Choice-of-anchor B family protein</fullName>
    </recommendedName>
</protein>
<dbReference type="RefSeq" id="WP_137092186.1">
    <property type="nucleotide sequence ID" value="NZ_CP028923.1"/>
</dbReference>
<dbReference type="PROSITE" id="PS51257">
    <property type="entry name" value="PROKAR_LIPOPROTEIN"/>
    <property type="match status" value="1"/>
</dbReference>
<gene>
    <name evidence="1" type="ORF">DCC35_18605</name>
</gene>
<dbReference type="Pfam" id="PF08309">
    <property type="entry name" value="LVIVD"/>
    <property type="match status" value="3"/>
</dbReference>
<evidence type="ECO:0000313" key="1">
    <source>
        <dbReference type="EMBL" id="QCK16595.1"/>
    </source>
</evidence>
<dbReference type="InterPro" id="IPR027589">
    <property type="entry name" value="Choice_anch_B"/>
</dbReference>
<organism evidence="1 2">
    <name type="scientific">Mangrovivirga cuniculi</name>
    <dbReference type="NCBI Taxonomy" id="2715131"/>
    <lineage>
        <taxon>Bacteria</taxon>
        <taxon>Pseudomonadati</taxon>
        <taxon>Bacteroidota</taxon>
        <taxon>Cytophagia</taxon>
        <taxon>Cytophagales</taxon>
        <taxon>Mangrovivirgaceae</taxon>
        <taxon>Mangrovivirga</taxon>
    </lineage>
</organism>
<dbReference type="InterPro" id="IPR013211">
    <property type="entry name" value="LVIVD"/>
</dbReference>
<dbReference type="PANTHER" id="PTHR38787:SF3">
    <property type="entry name" value="REGULATORY P DOMAIN-CONTAINING PROTEIN"/>
    <property type="match status" value="1"/>
</dbReference>